<dbReference type="GO" id="GO:0000155">
    <property type="term" value="F:phosphorelay sensor kinase activity"/>
    <property type="evidence" value="ECO:0007669"/>
    <property type="project" value="InterPro"/>
</dbReference>
<evidence type="ECO:0000256" key="7">
    <source>
        <dbReference type="ARBA" id="ARBA00022777"/>
    </source>
</evidence>
<evidence type="ECO:0000313" key="14">
    <source>
        <dbReference type="EMBL" id="MDV7295501.1"/>
    </source>
</evidence>
<dbReference type="SMART" id="SM00387">
    <property type="entry name" value="HATPase_c"/>
    <property type="match status" value="1"/>
</dbReference>
<dbReference type="Gene3D" id="6.10.340.10">
    <property type="match status" value="1"/>
</dbReference>
<comment type="subcellular location">
    <subcellularLocation>
        <location evidence="2">Cell membrane</location>
    </subcellularLocation>
</comment>
<dbReference type="PANTHER" id="PTHR45436">
    <property type="entry name" value="SENSOR HISTIDINE KINASE YKOH"/>
    <property type="match status" value="1"/>
</dbReference>
<evidence type="ECO:0000256" key="11">
    <source>
        <dbReference type="SAM" id="Phobius"/>
    </source>
</evidence>
<dbReference type="SMART" id="SM00388">
    <property type="entry name" value="HisKA"/>
    <property type="match status" value="1"/>
</dbReference>
<dbReference type="RefSeq" id="WP_064864863.1">
    <property type="nucleotide sequence ID" value="NZ_CP060409.1"/>
</dbReference>
<dbReference type="InterPro" id="IPR003661">
    <property type="entry name" value="HisK_dim/P_dom"/>
</dbReference>
<dbReference type="GO" id="GO:0005886">
    <property type="term" value="C:plasma membrane"/>
    <property type="evidence" value="ECO:0007669"/>
    <property type="project" value="UniProtKB-SubCell"/>
</dbReference>
<evidence type="ECO:0000256" key="1">
    <source>
        <dbReference type="ARBA" id="ARBA00000085"/>
    </source>
</evidence>
<evidence type="ECO:0000256" key="8">
    <source>
        <dbReference type="ARBA" id="ARBA00022989"/>
    </source>
</evidence>
<dbReference type="Proteomes" id="UP001186041">
    <property type="component" value="Unassembled WGS sequence"/>
</dbReference>
<dbReference type="Pfam" id="PF00512">
    <property type="entry name" value="HisKA"/>
    <property type="match status" value="1"/>
</dbReference>
<evidence type="ECO:0000256" key="10">
    <source>
        <dbReference type="ARBA" id="ARBA00023136"/>
    </source>
</evidence>
<sequence>MARSRVQWWPPRSLLSRLAIGVCAVVTVVLVAVGAVSILTLRSYVTNISDAQVGRALTAFEYALQDHADGPVLADQLTHFTGQGIDNVIAVLHGNQMVESAVFYERDARPAPADVVGVIEDHVWRNGPAFTIDLGSLGPYRVRSRTIEGGERLVSAVSLAPAYRALREKTFWTLTLVLTAVAVTSVGTIAVVRSSLRPLQRVATTAAQVASLPLSDEDHRITMRVRATDTDPATEVGIVGDTLNRLLDNVDSALAARAESDRRTRRLLSDASHELRTPLAAIQGYAELTRQDSANLPTVTEYALARIEAESHRMTRLVNDLLLISRLDEGQDLDYGELNLSELLVDAVNDAAVVGPGHTWRTSLPPAPVYLHGDGARLHQLISNLLTNARVHTPAGTTVTATLTVTGAGASWAELTVANDGPGIDPRLLPTLFDRFVKAHNSGDTESGTGLGLAIVASITEAHHGTVRVESRLGQTSFIVRLPTRDNDSIA</sequence>
<dbReference type="InterPro" id="IPR003594">
    <property type="entry name" value="HATPase_dom"/>
</dbReference>
<comment type="catalytic activity">
    <reaction evidence="1">
        <text>ATP + protein L-histidine = ADP + protein N-phospho-L-histidine.</text>
        <dbReference type="EC" id="2.7.13.3"/>
    </reaction>
</comment>
<dbReference type="FunFam" id="1.10.287.130:FF:000001">
    <property type="entry name" value="Two-component sensor histidine kinase"/>
    <property type="match status" value="1"/>
</dbReference>
<dbReference type="EMBL" id="JAWLVV010000075">
    <property type="protein sequence ID" value="MDV7295501.1"/>
    <property type="molecule type" value="Genomic_DNA"/>
</dbReference>
<dbReference type="InterPro" id="IPR050428">
    <property type="entry name" value="TCS_sensor_his_kinase"/>
</dbReference>
<keyword evidence="6 11" id="KW-0812">Transmembrane</keyword>
<dbReference type="InterPro" id="IPR036890">
    <property type="entry name" value="HATPase_C_sf"/>
</dbReference>
<evidence type="ECO:0000256" key="6">
    <source>
        <dbReference type="ARBA" id="ARBA00022692"/>
    </source>
</evidence>
<evidence type="ECO:0000313" key="15">
    <source>
        <dbReference type="Proteomes" id="UP001186041"/>
    </source>
</evidence>
<organism evidence="14 15">
    <name type="scientific">Mycolicibacterium fortuitum</name>
    <name type="common">Mycobacterium fortuitum</name>
    <dbReference type="NCBI Taxonomy" id="1766"/>
    <lineage>
        <taxon>Bacteria</taxon>
        <taxon>Bacillati</taxon>
        <taxon>Actinomycetota</taxon>
        <taxon>Actinomycetes</taxon>
        <taxon>Mycobacteriales</taxon>
        <taxon>Mycobacteriaceae</taxon>
        <taxon>Mycolicibacterium</taxon>
    </lineage>
</organism>
<dbReference type="SUPFAM" id="SSF55874">
    <property type="entry name" value="ATPase domain of HSP90 chaperone/DNA topoisomerase II/histidine kinase"/>
    <property type="match status" value="1"/>
</dbReference>
<reference evidence="14" key="1">
    <citation type="submission" date="2023-10" db="EMBL/GenBank/DDBJ databases">
        <title>Mycolicibacterium fortuitum clinical isolates causing pulmonary infections in humans.</title>
        <authorList>
            <person name="Mejia-Ponce P.M."/>
            <person name="Zenteno-Cuevas R."/>
            <person name="Licona-Cassani C."/>
        </authorList>
    </citation>
    <scope>NUCLEOTIDE SEQUENCE</scope>
    <source>
        <strain evidence="14">M8</strain>
    </source>
</reference>
<evidence type="ECO:0000259" key="12">
    <source>
        <dbReference type="PROSITE" id="PS50109"/>
    </source>
</evidence>
<evidence type="ECO:0000256" key="2">
    <source>
        <dbReference type="ARBA" id="ARBA00004236"/>
    </source>
</evidence>
<feature type="domain" description="HAMP" evidence="13">
    <location>
        <begin position="193"/>
        <end position="255"/>
    </location>
</feature>
<keyword evidence="5" id="KW-0808">Transferase</keyword>
<gene>
    <name evidence="14" type="ORF">R4485_35705</name>
</gene>
<dbReference type="PRINTS" id="PR00344">
    <property type="entry name" value="BCTRLSENSOR"/>
</dbReference>
<evidence type="ECO:0000256" key="4">
    <source>
        <dbReference type="ARBA" id="ARBA00022553"/>
    </source>
</evidence>
<feature type="domain" description="Histidine kinase" evidence="12">
    <location>
        <begin position="270"/>
        <end position="486"/>
    </location>
</feature>
<keyword evidence="4" id="KW-0597">Phosphoprotein</keyword>
<dbReference type="AlphaFoldDB" id="A0AAE4VJG5"/>
<proteinExistence type="predicted"/>
<dbReference type="SMART" id="SM00304">
    <property type="entry name" value="HAMP"/>
    <property type="match status" value="1"/>
</dbReference>
<dbReference type="CDD" id="cd00082">
    <property type="entry name" value="HisKA"/>
    <property type="match status" value="1"/>
</dbReference>
<feature type="transmembrane region" description="Helical" evidence="11">
    <location>
        <begin position="171"/>
        <end position="192"/>
    </location>
</feature>
<evidence type="ECO:0000256" key="3">
    <source>
        <dbReference type="ARBA" id="ARBA00012438"/>
    </source>
</evidence>
<dbReference type="Pfam" id="PF02518">
    <property type="entry name" value="HATPase_c"/>
    <property type="match status" value="1"/>
</dbReference>
<evidence type="ECO:0000259" key="13">
    <source>
        <dbReference type="PROSITE" id="PS50885"/>
    </source>
</evidence>
<dbReference type="PROSITE" id="PS50109">
    <property type="entry name" value="HIS_KIN"/>
    <property type="match status" value="1"/>
</dbReference>
<evidence type="ECO:0000256" key="5">
    <source>
        <dbReference type="ARBA" id="ARBA00022679"/>
    </source>
</evidence>
<dbReference type="Gene3D" id="1.10.287.130">
    <property type="match status" value="1"/>
</dbReference>
<keyword evidence="7 14" id="KW-0418">Kinase</keyword>
<dbReference type="SUPFAM" id="SSF47384">
    <property type="entry name" value="Homodimeric domain of signal transducing histidine kinase"/>
    <property type="match status" value="1"/>
</dbReference>
<keyword evidence="10 11" id="KW-0472">Membrane</keyword>
<keyword evidence="8 11" id="KW-1133">Transmembrane helix</keyword>
<name>A0AAE4VJG5_MYCFO</name>
<dbReference type="InterPro" id="IPR005467">
    <property type="entry name" value="His_kinase_dom"/>
</dbReference>
<protein>
    <recommendedName>
        <fullName evidence="3">histidine kinase</fullName>
        <ecNumber evidence="3">2.7.13.3</ecNumber>
    </recommendedName>
</protein>
<accession>A0AAE4VJG5</accession>
<dbReference type="EC" id="2.7.13.3" evidence="3"/>
<dbReference type="InterPro" id="IPR036097">
    <property type="entry name" value="HisK_dim/P_sf"/>
</dbReference>
<dbReference type="PANTHER" id="PTHR45436:SF5">
    <property type="entry name" value="SENSOR HISTIDINE KINASE TRCS"/>
    <property type="match status" value="1"/>
</dbReference>
<dbReference type="InterPro" id="IPR004358">
    <property type="entry name" value="Sig_transdc_His_kin-like_C"/>
</dbReference>
<dbReference type="Gene3D" id="3.30.565.10">
    <property type="entry name" value="Histidine kinase-like ATPase, C-terminal domain"/>
    <property type="match status" value="1"/>
</dbReference>
<dbReference type="PROSITE" id="PS50885">
    <property type="entry name" value="HAMP"/>
    <property type="match status" value="1"/>
</dbReference>
<dbReference type="InterPro" id="IPR003660">
    <property type="entry name" value="HAMP_dom"/>
</dbReference>
<feature type="transmembrane region" description="Helical" evidence="11">
    <location>
        <begin position="18"/>
        <end position="41"/>
    </location>
</feature>
<evidence type="ECO:0000256" key="9">
    <source>
        <dbReference type="ARBA" id="ARBA00023012"/>
    </source>
</evidence>
<keyword evidence="9" id="KW-0902">Two-component regulatory system</keyword>
<comment type="caution">
    <text evidence="14">The sequence shown here is derived from an EMBL/GenBank/DDBJ whole genome shotgun (WGS) entry which is preliminary data.</text>
</comment>